<comment type="cofactor">
    <cofactor evidence="8">
        <name>Mn(2+)</name>
        <dbReference type="ChEBI" id="CHEBI:29035"/>
    </cofactor>
    <cofactor evidence="8">
        <name>Fe(2+)</name>
        <dbReference type="ChEBI" id="CHEBI:29033"/>
    </cofactor>
    <text evidence="8">Binds 1 Mn(2+) or Fe(2+) ion per subunit.</text>
</comment>
<dbReference type="InterPro" id="IPR036388">
    <property type="entry name" value="WH-like_DNA-bd_sf"/>
</dbReference>
<feature type="binding site" evidence="7">
    <location>
        <position position="113"/>
    </location>
    <ligand>
        <name>Zn(2+)</name>
        <dbReference type="ChEBI" id="CHEBI:29105"/>
    </ligand>
</feature>
<evidence type="ECO:0000256" key="1">
    <source>
        <dbReference type="ARBA" id="ARBA00007957"/>
    </source>
</evidence>
<protein>
    <submittedName>
        <fullName evidence="9">Putative ferric uptake regulator, FUR family protein</fullName>
    </submittedName>
</protein>
<dbReference type="CDD" id="cd07153">
    <property type="entry name" value="Fur_like"/>
    <property type="match status" value="1"/>
</dbReference>
<feature type="binding site" evidence="7">
    <location>
        <position position="116"/>
    </location>
    <ligand>
        <name>Zn(2+)</name>
        <dbReference type="ChEBI" id="CHEBI:29105"/>
    </ligand>
</feature>
<comment type="similarity">
    <text evidence="1">Belongs to the Fur family.</text>
</comment>
<sequence>MQMKPHQQSPDPSNRAVSACLERAELFFEGKRKRLTPIRRRVLEILLAQGCAMTAYKILDQLKADGKAPHPPVAYRALDFLVEFGFVHKIEHLNAYVACTHPHAHHAPAFMICRLCDKVTETASPASTDMMQRLARETGFVVEETILEAVGICPDCCDDAGVAPST</sequence>
<evidence type="ECO:0000256" key="4">
    <source>
        <dbReference type="ARBA" id="ARBA00023015"/>
    </source>
</evidence>
<dbReference type="AlphaFoldDB" id="A3K4R4"/>
<dbReference type="PANTHER" id="PTHR33202">
    <property type="entry name" value="ZINC UPTAKE REGULATION PROTEIN"/>
    <property type="match status" value="1"/>
</dbReference>
<evidence type="ECO:0000256" key="3">
    <source>
        <dbReference type="ARBA" id="ARBA00022833"/>
    </source>
</evidence>
<evidence type="ECO:0000256" key="5">
    <source>
        <dbReference type="ARBA" id="ARBA00023125"/>
    </source>
</evidence>
<dbReference type="EMBL" id="AAYA01000007">
    <property type="protein sequence ID" value="EBA07963.1"/>
    <property type="molecule type" value="Genomic_DNA"/>
</dbReference>
<dbReference type="GO" id="GO:1900376">
    <property type="term" value="P:regulation of secondary metabolite biosynthetic process"/>
    <property type="evidence" value="ECO:0007669"/>
    <property type="project" value="TreeGrafter"/>
</dbReference>
<keyword evidence="3 7" id="KW-0862">Zinc</keyword>
<evidence type="ECO:0000313" key="9">
    <source>
        <dbReference type="EMBL" id="EBA07963.1"/>
    </source>
</evidence>
<dbReference type="GO" id="GO:0003700">
    <property type="term" value="F:DNA-binding transcription factor activity"/>
    <property type="evidence" value="ECO:0007669"/>
    <property type="project" value="InterPro"/>
</dbReference>
<dbReference type="Gene3D" id="3.30.1490.190">
    <property type="match status" value="1"/>
</dbReference>
<dbReference type="PANTHER" id="PTHR33202:SF6">
    <property type="entry name" value="ZINC UPTAKE REGULATION PROTEIN"/>
    <property type="match status" value="1"/>
</dbReference>
<comment type="caution">
    <text evidence="9">The sequence shown here is derived from an EMBL/GenBank/DDBJ whole genome shotgun (WGS) entry which is preliminary data.</text>
</comment>
<evidence type="ECO:0000256" key="8">
    <source>
        <dbReference type="PIRSR" id="PIRSR602481-2"/>
    </source>
</evidence>
<feature type="binding site" evidence="8">
    <location>
        <position position="103"/>
    </location>
    <ligand>
        <name>Fe cation</name>
        <dbReference type="ChEBI" id="CHEBI:24875"/>
    </ligand>
</feature>
<proteinExistence type="inferred from homology"/>
<keyword evidence="4" id="KW-0805">Transcription regulation</keyword>
<dbReference type="OrthoDB" id="9801127at2"/>
<dbReference type="RefSeq" id="WP_005859752.1">
    <property type="nucleotide sequence ID" value="NZ_AAYA01000007.1"/>
</dbReference>
<dbReference type="GO" id="GO:0000976">
    <property type="term" value="F:transcription cis-regulatory region binding"/>
    <property type="evidence" value="ECO:0007669"/>
    <property type="project" value="TreeGrafter"/>
</dbReference>
<evidence type="ECO:0000256" key="6">
    <source>
        <dbReference type="ARBA" id="ARBA00023163"/>
    </source>
</evidence>
<dbReference type="GO" id="GO:0045892">
    <property type="term" value="P:negative regulation of DNA-templated transcription"/>
    <property type="evidence" value="ECO:0007669"/>
    <property type="project" value="TreeGrafter"/>
</dbReference>
<dbReference type="InterPro" id="IPR043135">
    <property type="entry name" value="Fur_C"/>
</dbReference>
<keyword evidence="7" id="KW-0479">Metal-binding</keyword>
<dbReference type="GO" id="GO:0008270">
    <property type="term" value="F:zinc ion binding"/>
    <property type="evidence" value="ECO:0007669"/>
    <property type="project" value="TreeGrafter"/>
</dbReference>
<dbReference type="InterPro" id="IPR002481">
    <property type="entry name" value="FUR"/>
</dbReference>
<dbReference type="GO" id="GO:0005829">
    <property type="term" value="C:cytosol"/>
    <property type="evidence" value="ECO:0007669"/>
    <property type="project" value="TreeGrafter"/>
</dbReference>
<name>A3K4R4_SAGS3</name>
<reference evidence="9 10" key="1">
    <citation type="submission" date="2006-06" db="EMBL/GenBank/DDBJ databases">
        <authorList>
            <person name="Moran M.A."/>
            <person name="Ferriera S."/>
            <person name="Johnson J."/>
            <person name="Kravitz S."/>
            <person name="Beeson K."/>
            <person name="Sutton G."/>
            <person name="Rogers Y.-H."/>
            <person name="Friedman R."/>
            <person name="Frazier M."/>
            <person name="Venter J.C."/>
        </authorList>
    </citation>
    <scope>NUCLEOTIDE SEQUENCE [LARGE SCALE GENOMIC DNA]</scope>
    <source>
        <strain evidence="9 10">E-37</strain>
    </source>
</reference>
<keyword evidence="2" id="KW-0678">Repressor</keyword>
<keyword evidence="10" id="KW-1185">Reference proteome</keyword>
<evidence type="ECO:0000256" key="2">
    <source>
        <dbReference type="ARBA" id="ARBA00022491"/>
    </source>
</evidence>
<dbReference type="Pfam" id="PF01475">
    <property type="entry name" value="FUR"/>
    <property type="match status" value="1"/>
</dbReference>
<comment type="cofactor">
    <cofactor evidence="7">
        <name>Zn(2+)</name>
        <dbReference type="ChEBI" id="CHEBI:29105"/>
    </cofactor>
    <text evidence="7">Binds 1 zinc ion per subunit.</text>
</comment>
<evidence type="ECO:0000256" key="7">
    <source>
        <dbReference type="PIRSR" id="PIRSR602481-1"/>
    </source>
</evidence>
<accession>A3K4R4</accession>
<dbReference type="Proteomes" id="UP000005713">
    <property type="component" value="Unassembled WGS sequence"/>
</dbReference>
<keyword evidence="6" id="KW-0804">Transcription</keyword>
<keyword evidence="5" id="KW-0238">DNA-binding</keyword>
<gene>
    <name evidence="9" type="ORF">SSE37_01880</name>
</gene>
<dbReference type="InterPro" id="IPR036390">
    <property type="entry name" value="WH_DNA-bd_sf"/>
</dbReference>
<dbReference type="eggNOG" id="COG0735">
    <property type="taxonomic scope" value="Bacteria"/>
</dbReference>
<feature type="binding site" evidence="7">
    <location>
        <position position="153"/>
    </location>
    <ligand>
        <name>Zn(2+)</name>
        <dbReference type="ChEBI" id="CHEBI:29105"/>
    </ligand>
</feature>
<feature type="binding site" evidence="7">
    <location>
        <position position="156"/>
    </location>
    <ligand>
        <name>Zn(2+)</name>
        <dbReference type="ChEBI" id="CHEBI:29105"/>
    </ligand>
</feature>
<dbReference type="Gene3D" id="1.10.10.10">
    <property type="entry name" value="Winged helix-like DNA-binding domain superfamily/Winged helix DNA-binding domain"/>
    <property type="match status" value="1"/>
</dbReference>
<keyword evidence="8" id="KW-0408">Iron</keyword>
<dbReference type="SUPFAM" id="SSF46785">
    <property type="entry name" value="Winged helix' DNA-binding domain"/>
    <property type="match status" value="1"/>
</dbReference>
<evidence type="ECO:0000313" key="10">
    <source>
        <dbReference type="Proteomes" id="UP000005713"/>
    </source>
</evidence>
<organism evidence="9 10">
    <name type="scientific">Sagittula stellata (strain ATCC 700073 / DSM 11524 / E-37)</name>
    <dbReference type="NCBI Taxonomy" id="388399"/>
    <lineage>
        <taxon>Bacteria</taxon>
        <taxon>Pseudomonadati</taxon>
        <taxon>Pseudomonadota</taxon>
        <taxon>Alphaproteobacteria</taxon>
        <taxon>Rhodobacterales</taxon>
        <taxon>Roseobacteraceae</taxon>
        <taxon>Sagittula</taxon>
    </lineage>
</organism>